<dbReference type="Gene3D" id="2.170.150.40">
    <property type="entry name" value="Domain of unknown function (DUF427)"/>
    <property type="match status" value="1"/>
</dbReference>
<name>A0A381P6L2_9ZZZZ</name>
<dbReference type="InterPro" id="IPR007361">
    <property type="entry name" value="DUF427"/>
</dbReference>
<dbReference type="Pfam" id="PF04248">
    <property type="entry name" value="NTP_transf_9"/>
    <property type="match status" value="1"/>
</dbReference>
<accession>A0A381P6L2</accession>
<dbReference type="AlphaFoldDB" id="A0A381P6L2"/>
<evidence type="ECO:0000259" key="1">
    <source>
        <dbReference type="Pfam" id="PF04248"/>
    </source>
</evidence>
<dbReference type="InterPro" id="IPR038694">
    <property type="entry name" value="DUF427_sf"/>
</dbReference>
<evidence type="ECO:0000313" key="2">
    <source>
        <dbReference type="EMBL" id="SUZ62556.1"/>
    </source>
</evidence>
<dbReference type="PANTHER" id="PTHR34310:SF5">
    <property type="entry name" value="DUF427 DOMAIN PROTEIN (AFU_ORTHOLOGUE AFUA_3G02220)"/>
    <property type="match status" value="1"/>
</dbReference>
<feature type="domain" description="DUF427" evidence="1">
    <location>
        <begin position="25"/>
        <end position="110"/>
    </location>
</feature>
<sequence>MIVALDVVKGRSWVPRFFETRERFMKAICNGQIIAESEDTVVIEGNHYFPRASIVVEFFTDSKTTSICPWKGTAHYLNVVVDGETEADAAWHYPDPKPSAAEISDRVAFWGAVEVLS</sequence>
<organism evidence="2">
    <name type="scientific">marine metagenome</name>
    <dbReference type="NCBI Taxonomy" id="408172"/>
    <lineage>
        <taxon>unclassified sequences</taxon>
        <taxon>metagenomes</taxon>
        <taxon>ecological metagenomes</taxon>
    </lineage>
</organism>
<gene>
    <name evidence="2" type="ORF">METZ01_LOCUS15410</name>
</gene>
<dbReference type="EMBL" id="UINC01000877">
    <property type="protein sequence ID" value="SUZ62556.1"/>
    <property type="molecule type" value="Genomic_DNA"/>
</dbReference>
<protein>
    <recommendedName>
        <fullName evidence="1">DUF427 domain-containing protein</fullName>
    </recommendedName>
</protein>
<reference evidence="2" key="1">
    <citation type="submission" date="2018-05" db="EMBL/GenBank/DDBJ databases">
        <authorList>
            <person name="Lanie J.A."/>
            <person name="Ng W.-L."/>
            <person name="Kazmierczak K.M."/>
            <person name="Andrzejewski T.M."/>
            <person name="Davidsen T.M."/>
            <person name="Wayne K.J."/>
            <person name="Tettelin H."/>
            <person name="Glass J.I."/>
            <person name="Rusch D."/>
            <person name="Podicherti R."/>
            <person name="Tsui H.-C.T."/>
            <person name="Winkler M.E."/>
        </authorList>
    </citation>
    <scope>NUCLEOTIDE SEQUENCE</scope>
</reference>
<dbReference type="PANTHER" id="PTHR34310">
    <property type="entry name" value="DUF427 DOMAIN PROTEIN (AFU_ORTHOLOGUE AFUA_3G02220)"/>
    <property type="match status" value="1"/>
</dbReference>
<proteinExistence type="predicted"/>